<accession>A0A6G4DCL9</accession>
<sequence length="246" mass="29053">MIIIAISKKLVINKNKIDLITTRYNNNFLNNINRKGRKVIDYDNLSVEELKILKQNKINYLKSKTIKKLDNLCKLNNFKYWITIHVNSKKQYNNLMDTLKKADKELKFLSLASWSIESNLHYHIMINSILSKQDIEKRLQKLNDYDIKLIENQSRLTGYLRKNIVTDVIFILNSADEKFNDKQLQILKYKNLLSCSKNLNKTIIKKIDSNSSIEDIEELKDTIHLTDNTIVFKNRDSIIQIDKFIK</sequence>
<reference evidence="2" key="1">
    <citation type="submission" date="2019-04" db="EMBL/GenBank/DDBJ databases">
        <title>Genome sequencing of Clostridium botulinum Groups I-IV and Clostridium butyricum.</title>
        <authorList>
            <person name="Brunt J."/>
            <person name="Van Vliet A.H.M."/>
            <person name="Stringer S.C."/>
            <person name="Carter A.T."/>
            <person name="Peck M.W."/>
        </authorList>
    </citation>
    <scope>NUCLEOTIDE SEQUENCE</scope>
    <source>
        <strain evidence="3">7221C</strain>
        <strain evidence="2">Colworth BL165</strain>
    </source>
</reference>
<organism evidence="2">
    <name type="scientific">Clostridium botulinum</name>
    <dbReference type="NCBI Taxonomy" id="1491"/>
    <lineage>
        <taxon>Bacteria</taxon>
        <taxon>Bacillati</taxon>
        <taxon>Bacillota</taxon>
        <taxon>Clostridia</taxon>
        <taxon>Eubacteriales</taxon>
        <taxon>Clostridiaceae</taxon>
        <taxon>Clostridium</taxon>
    </lineage>
</organism>
<feature type="coiled-coil region" evidence="1">
    <location>
        <begin position="85"/>
        <end position="112"/>
    </location>
</feature>
<dbReference type="EMBL" id="SXDK01000039">
    <property type="protein sequence ID" value="NFU61070.1"/>
    <property type="molecule type" value="Genomic_DNA"/>
</dbReference>
<dbReference type="AlphaFoldDB" id="A0A6G4DCL9"/>
<comment type="caution">
    <text evidence="2">The sequence shown here is derived from an EMBL/GenBank/DDBJ whole genome shotgun (WGS) entry which is preliminary data.</text>
</comment>
<keyword evidence="1" id="KW-0175">Coiled coil</keyword>
<evidence type="ECO:0000313" key="3">
    <source>
        <dbReference type="EMBL" id="NFU61070.1"/>
    </source>
</evidence>
<name>A0A6G4DCL9_CLOBO</name>
<dbReference type="EMBL" id="SWNS01000030">
    <property type="protein sequence ID" value="NFD88679.1"/>
    <property type="molecule type" value="Genomic_DNA"/>
</dbReference>
<evidence type="ECO:0000256" key="1">
    <source>
        <dbReference type="SAM" id="Coils"/>
    </source>
</evidence>
<dbReference type="Proteomes" id="UP000785180">
    <property type="component" value="Unassembled WGS sequence"/>
</dbReference>
<protein>
    <submittedName>
        <fullName evidence="2">Uncharacterized protein</fullName>
    </submittedName>
</protein>
<gene>
    <name evidence="2" type="ORF">FCV13_11885</name>
    <name evidence="3" type="ORF">FDF67_13080</name>
</gene>
<evidence type="ECO:0000313" key="2">
    <source>
        <dbReference type="EMBL" id="NFD88679.1"/>
    </source>
</evidence>
<proteinExistence type="predicted"/>